<dbReference type="InterPro" id="IPR017452">
    <property type="entry name" value="GPCR_Rhodpsn_7TM"/>
</dbReference>
<evidence type="ECO:0000256" key="8">
    <source>
        <dbReference type="ARBA" id="ARBA00023170"/>
    </source>
</evidence>
<keyword evidence="8 10" id="KW-0675">Receptor</keyword>
<organism evidence="14 15">
    <name type="scientific">Dermatophagoides pteronyssinus</name>
    <name type="common">European house dust mite</name>
    <dbReference type="NCBI Taxonomy" id="6956"/>
    <lineage>
        <taxon>Eukaryota</taxon>
        <taxon>Metazoa</taxon>
        <taxon>Ecdysozoa</taxon>
        <taxon>Arthropoda</taxon>
        <taxon>Chelicerata</taxon>
        <taxon>Arachnida</taxon>
        <taxon>Acari</taxon>
        <taxon>Acariformes</taxon>
        <taxon>Sarcoptiformes</taxon>
        <taxon>Astigmata</taxon>
        <taxon>Psoroptidia</taxon>
        <taxon>Analgoidea</taxon>
        <taxon>Pyroglyphidae</taxon>
        <taxon>Dermatophagoidinae</taxon>
        <taxon>Dermatophagoides</taxon>
    </lineage>
</organism>
<protein>
    <submittedName>
        <fullName evidence="15">Hybrid signal transduction histidine kinase M-like</fullName>
    </submittedName>
</protein>
<feature type="region of interest" description="Disordered" evidence="11">
    <location>
        <begin position="750"/>
        <end position="772"/>
    </location>
</feature>
<evidence type="ECO:0000259" key="13">
    <source>
        <dbReference type="PROSITE" id="PS50262"/>
    </source>
</evidence>
<feature type="region of interest" description="Disordered" evidence="11">
    <location>
        <begin position="630"/>
        <end position="661"/>
    </location>
</feature>
<dbReference type="PANTHER" id="PTHR24248:SF189">
    <property type="entry name" value="ALPHA2-ADRENERGIC-LIKE OCTOPAMINE RECEPTOR, ISOFORM B"/>
    <property type="match status" value="1"/>
</dbReference>
<keyword evidence="9 10" id="KW-0807">Transducer</keyword>
<sequence>MRKLGISLNNDEIKHMMQAAANATFMDEKANDGRLSRQSNTDQQQQHDWQTNKIDFNQFKAICNIKDTQSSSSSSSSSSKWKRMFNHHDDISKTDVTLIDNNNNNNDHWTIIDNLTTSTTTTIFSDFNETTLSINDFNSDWWNVWTSKPFPSGYTQLSIVLLAFFLTCIIILVVVGNLLVCIAIATEKALKPVQNWFIASLAVSDLLIGLVIMPFSLARELMGYWMFGQVWCDIHAALDVLLCTASINSLFLISLDRYWSITQAVKYLKKRTPSRAAMMIAFVWIFSAFVSLPPLVGWKKAEQSSEYPQCNLSDDIGYVLYSSIGSFYFPALMMVFVYAKIFIAARSRARKHIAKKRFKIPTTISTTANETMKEKSTTTTLCTSFSNPSPPDNIINNNNNNNNDKNNNNNNNNNEHHHCQQHHHHHHYHHHRNDVDDDVIDDDDEDDEDHNMDIKNGVTDVCVDDVVVDNEDDDDDDEQQTVKMNLIPTSSSETNEIRSQIRFESDNYKQQQQQQSKKNNNSIIDNEWNVGCDIRGSGGGGGNIMMKTTTTTALPPQIIIETSSESRRQSWNIISTSEIISTLNTTTTNNNNQTTTSSPNGNNDDHGNKQQQQQQQRIIIDETNNECSGRISKNYNLNDDSADNNSNNDHHSYHQPSPTTKLTYFSKVKTFKLLKPKTKKINGLSKNSNNNSISTTKSNGTIDDDSDTADSPTNKDASCESKSFLSAPKLLRSRFGSTLSIADYEDSDTIVDDDHNHHHNQNNNNKKNKRNNRVQYQDQPSIHLPSDAERHKRKIAKARERRATLIVGLIMAAFITAWLPFFVLYVLVALCQNCKENIPEGVFAVAFWLGYGNSAANPIIYTIFNRDYRKAFRKILFKR</sequence>
<keyword evidence="7 12" id="KW-0472">Membrane</keyword>
<proteinExistence type="inferred from homology"/>
<dbReference type="KEGG" id="dpte:113795955"/>
<keyword evidence="3" id="KW-1003">Cell membrane</keyword>
<evidence type="ECO:0000256" key="11">
    <source>
        <dbReference type="SAM" id="MobiDB-lite"/>
    </source>
</evidence>
<feature type="region of interest" description="Disordered" evidence="11">
    <location>
        <begin position="369"/>
        <end position="457"/>
    </location>
</feature>
<dbReference type="Gene3D" id="1.20.1070.10">
    <property type="entry name" value="Rhodopsin 7-helix transmembrane proteins"/>
    <property type="match status" value="2"/>
</dbReference>
<dbReference type="FunCoup" id="A0A6P6Y970">
    <property type="interactions" value="56"/>
</dbReference>
<keyword evidence="4 10" id="KW-0812">Transmembrane</keyword>
<feature type="compositionally biased region" description="Low complexity" evidence="11">
    <location>
        <begin position="584"/>
        <end position="602"/>
    </location>
</feature>
<evidence type="ECO:0000256" key="1">
    <source>
        <dbReference type="ARBA" id="ARBA00004651"/>
    </source>
</evidence>
<dbReference type="RefSeq" id="XP_027201998.1">
    <property type="nucleotide sequence ID" value="XM_027346197.1"/>
</dbReference>
<reference evidence="15" key="1">
    <citation type="submission" date="2025-08" db="UniProtKB">
        <authorList>
            <consortium name="RefSeq"/>
        </authorList>
    </citation>
    <scope>IDENTIFICATION</scope>
    <source>
        <strain evidence="15">Airmid</strain>
    </source>
</reference>
<evidence type="ECO:0000256" key="5">
    <source>
        <dbReference type="ARBA" id="ARBA00022989"/>
    </source>
</evidence>
<feature type="compositionally biased region" description="Polar residues" evidence="11">
    <location>
        <begin position="709"/>
        <end position="720"/>
    </location>
</feature>
<accession>A0A6P6Y970</accession>
<dbReference type="PROSITE" id="PS00237">
    <property type="entry name" value="G_PROTEIN_RECEP_F1_1"/>
    <property type="match status" value="1"/>
</dbReference>
<feature type="compositionally biased region" description="Polar residues" evidence="11">
    <location>
        <begin position="36"/>
        <end position="51"/>
    </location>
</feature>
<feature type="compositionally biased region" description="Low complexity" evidence="11">
    <location>
        <begin position="392"/>
        <end position="413"/>
    </location>
</feature>
<dbReference type="OMA" id="NECSGRI"/>
<evidence type="ECO:0000256" key="10">
    <source>
        <dbReference type="RuleBase" id="RU000688"/>
    </source>
</evidence>
<feature type="region of interest" description="Disordered" evidence="11">
    <location>
        <begin position="584"/>
        <end position="616"/>
    </location>
</feature>
<gene>
    <name evidence="15" type="primary">LOC113795955</name>
</gene>
<dbReference type="PANTHER" id="PTHR24248">
    <property type="entry name" value="ADRENERGIC RECEPTOR-RELATED G-PROTEIN COUPLED RECEPTOR"/>
    <property type="match status" value="1"/>
</dbReference>
<keyword evidence="14" id="KW-1185">Reference proteome</keyword>
<dbReference type="InterPro" id="IPR000276">
    <property type="entry name" value="GPCR_Rhodpsn"/>
</dbReference>
<dbReference type="SMART" id="SM01381">
    <property type="entry name" value="7TM_GPCR_Srsx"/>
    <property type="match status" value="1"/>
</dbReference>
<feature type="region of interest" description="Disordered" evidence="11">
    <location>
        <begin position="681"/>
        <end position="720"/>
    </location>
</feature>
<keyword evidence="6 10" id="KW-0297">G-protein coupled receptor</keyword>
<dbReference type="SUPFAM" id="SSF81321">
    <property type="entry name" value="Family A G protein-coupled receptor-like"/>
    <property type="match status" value="1"/>
</dbReference>
<evidence type="ECO:0000256" key="7">
    <source>
        <dbReference type="ARBA" id="ARBA00023136"/>
    </source>
</evidence>
<dbReference type="PROSITE" id="PS50262">
    <property type="entry name" value="G_PROTEIN_RECEP_F1_2"/>
    <property type="match status" value="1"/>
</dbReference>
<evidence type="ECO:0000313" key="14">
    <source>
        <dbReference type="Proteomes" id="UP000515146"/>
    </source>
</evidence>
<dbReference type="AlphaFoldDB" id="A0A6P6Y970"/>
<keyword evidence="5 12" id="KW-1133">Transmembrane helix</keyword>
<evidence type="ECO:0000256" key="12">
    <source>
        <dbReference type="SAM" id="Phobius"/>
    </source>
</evidence>
<dbReference type="OrthoDB" id="5975661at2759"/>
<feature type="transmembrane region" description="Helical" evidence="12">
    <location>
        <begin position="196"/>
        <end position="216"/>
    </location>
</feature>
<feature type="compositionally biased region" description="Polar residues" evidence="11">
    <location>
        <begin position="377"/>
        <end position="387"/>
    </location>
</feature>
<dbReference type="Proteomes" id="UP000515146">
    <property type="component" value="Unplaced"/>
</dbReference>
<dbReference type="GO" id="GO:0005886">
    <property type="term" value="C:plasma membrane"/>
    <property type="evidence" value="ECO:0007669"/>
    <property type="project" value="UniProtKB-SubCell"/>
</dbReference>
<dbReference type="PRINTS" id="PR00237">
    <property type="entry name" value="GPCRRHODOPSN"/>
</dbReference>
<feature type="compositionally biased region" description="Low complexity" evidence="11">
    <location>
        <begin position="681"/>
        <end position="701"/>
    </location>
</feature>
<dbReference type="Pfam" id="PF00001">
    <property type="entry name" value="7tm_1"/>
    <property type="match status" value="2"/>
</dbReference>
<feature type="domain" description="G-protein coupled receptors family 1 profile" evidence="13">
    <location>
        <begin position="176"/>
        <end position="861"/>
    </location>
</feature>
<feature type="transmembrane region" description="Helical" evidence="12">
    <location>
        <begin position="318"/>
        <end position="343"/>
    </location>
</feature>
<evidence type="ECO:0000256" key="4">
    <source>
        <dbReference type="ARBA" id="ARBA00022692"/>
    </source>
</evidence>
<dbReference type="InParanoid" id="A0A6P6Y970"/>
<feature type="compositionally biased region" description="Acidic residues" evidence="11">
    <location>
        <begin position="435"/>
        <end position="450"/>
    </location>
</feature>
<evidence type="ECO:0000256" key="2">
    <source>
        <dbReference type="ARBA" id="ARBA00010663"/>
    </source>
</evidence>
<comment type="similarity">
    <text evidence="2 10">Belongs to the G-protein coupled receptor 1 family.</text>
</comment>
<feature type="transmembrane region" description="Helical" evidence="12">
    <location>
        <begin position="803"/>
        <end position="830"/>
    </location>
</feature>
<evidence type="ECO:0000313" key="15">
    <source>
        <dbReference type="RefSeq" id="XP_027201998.1"/>
    </source>
</evidence>
<feature type="compositionally biased region" description="Low complexity" evidence="11">
    <location>
        <begin position="634"/>
        <end position="647"/>
    </location>
</feature>
<evidence type="ECO:0000256" key="9">
    <source>
        <dbReference type="ARBA" id="ARBA00023224"/>
    </source>
</evidence>
<feature type="transmembrane region" description="Helical" evidence="12">
    <location>
        <begin position="842"/>
        <end position="864"/>
    </location>
</feature>
<feature type="region of interest" description="Disordered" evidence="11">
    <location>
        <begin position="31"/>
        <end position="51"/>
    </location>
</feature>
<feature type="transmembrane region" description="Helical" evidence="12">
    <location>
        <begin position="276"/>
        <end position="298"/>
    </location>
</feature>
<comment type="subcellular location">
    <subcellularLocation>
        <location evidence="1">Cell membrane</location>
        <topology evidence="1">Multi-pass membrane protein</topology>
    </subcellularLocation>
</comment>
<feature type="transmembrane region" description="Helical" evidence="12">
    <location>
        <begin position="236"/>
        <end position="255"/>
    </location>
</feature>
<feature type="compositionally biased region" description="Basic residues" evidence="11">
    <location>
        <begin position="419"/>
        <end position="432"/>
    </location>
</feature>
<evidence type="ECO:0000256" key="3">
    <source>
        <dbReference type="ARBA" id="ARBA00022475"/>
    </source>
</evidence>
<feature type="transmembrane region" description="Helical" evidence="12">
    <location>
        <begin position="157"/>
        <end position="184"/>
    </location>
</feature>
<dbReference type="GO" id="GO:0004930">
    <property type="term" value="F:G protein-coupled receptor activity"/>
    <property type="evidence" value="ECO:0007669"/>
    <property type="project" value="UniProtKB-KW"/>
</dbReference>
<evidence type="ECO:0000256" key="6">
    <source>
        <dbReference type="ARBA" id="ARBA00023040"/>
    </source>
</evidence>
<name>A0A6P6Y970_DERPT</name>